<evidence type="ECO:0000313" key="3">
    <source>
        <dbReference type="Proteomes" id="UP000324222"/>
    </source>
</evidence>
<evidence type="ECO:0000256" key="1">
    <source>
        <dbReference type="SAM" id="SignalP"/>
    </source>
</evidence>
<feature type="signal peptide" evidence="1">
    <location>
        <begin position="1"/>
        <end position="26"/>
    </location>
</feature>
<keyword evidence="1" id="KW-0732">Signal</keyword>
<comment type="caution">
    <text evidence="2">The sequence shown here is derived from an EMBL/GenBank/DDBJ whole genome shotgun (WGS) entry which is preliminary data.</text>
</comment>
<feature type="chain" id="PRO_5022699618" evidence="1">
    <location>
        <begin position="27"/>
        <end position="56"/>
    </location>
</feature>
<dbReference type="AlphaFoldDB" id="A0A5B7IV15"/>
<evidence type="ECO:0000313" key="2">
    <source>
        <dbReference type="EMBL" id="MPC87742.1"/>
    </source>
</evidence>
<gene>
    <name evidence="2" type="ORF">E2C01_082615</name>
</gene>
<reference evidence="2 3" key="1">
    <citation type="submission" date="2019-05" db="EMBL/GenBank/DDBJ databases">
        <title>Another draft genome of Portunus trituberculatus and its Hox gene families provides insights of decapod evolution.</title>
        <authorList>
            <person name="Jeong J.-H."/>
            <person name="Song I."/>
            <person name="Kim S."/>
            <person name="Choi T."/>
            <person name="Kim D."/>
            <person name="Ryu S."/>
            <person name="Kim W."/>
        </authorList>
    </citation>
    <scope>NUCLEOTIDE SEQUENCE [LARGE SCALE GENOMIC DNA]</scope>
    <source>
        <tissue evidence="2">Muscle</tissue>
    </source>
</reference>
<accession>A0A5B7IV15</accession>
<dbReference type="EMBL" id="VSRR010075440">
    <property type="protein sequence ID" value="MPC87742.1"/>
    <property type="molecule type" value="Genomic_DNA"/>
</dbReference>
<proteinExistence type="predicted"/>
<name>A0A5B7IV15_PORTR</name>
<keyword evidence="3" id="KW-1185">Reference proteome</keyword>
<dbReference type="Proteomes" id="UP000324222">
    <property type="component" value="Unassembled WGS sequence"/>
</dbReference>
<protein>
    <submittedName>
        <fullName evidence="2">Uncharacterized protein</fullName>
    </submittedName>
</protein>
<sequence length="56" mass="5706">MFSVSFPSSISLLTALSLVLVSLPEAKFLPSEPSTVTHSCIGDERILVGGTGKAGG</sequence>
<organism evidence="2 3">
    <name type="scientific">Portunus trituberculatus</name>
    <name type="common">Swimming crab</name>
    <name type="synonym">Neptunus trituberculatus</name>
    <dbReference type="NCBI Taxonomy" id="210409"/>
    <lineage>
        <taxon>Eukaryota</taxon>
        <taxon>Metazoa</taxon>
        <taxon>Ecdysozoa</taxon>
        <taxon>Arthropoda</taxon>
        <taxon>Crustacea</taxon>
        <taxon>Multicrustacea</taxon>
        <taxon>Malacostraca</taxon>
        <taxon>Eumalacostraca</taxon>
        <taxon>Eucarida</taxon>
        <taxon>Decapoda</taxon>
        <taxon>Pleocyemata</taxon>
        <taxon>Brachyura</taxon>
        <taxon>Eubrachyura</taxon>
        <taxon>Portunoidea</taxon>
        <taxon>Portunidae</taxon>
        <taxon>Portuninae</taxon>
        <taxon>Portunus</taxon>
    </lineage>
</organism>